<feature type="domain" description="UspA" evidence="2">
    <location>
        <begin position="165"/>
        <end position="299"/>
    </location>
</feature>
<protein>
    <submittedName>
        <fullName evidence="3">Universal stress protein</fullName>
    </submittedName>
</protein>
<dbReference type="AlphaFoldDB" id="A0A7X6M1F6"/>
<evidence type="ECO:0000256" key="1">
    <source>
        <dbReference type="ARBA" id="ARBA00008791"/>
    </source>
</evidence>
<proteinExistence type="inferred from homology"/>
<comment type="caution">
    <text evidence="3">The sequence shown here is derived from an EMBL/GenBank/DDBJ whole genome shotgun (WGS) entry which is preliminary data.</text>
</comment>
<dbReference type="EMBL" id="JAAXPE010000030">
    <property type="protein sequence ID" value="NKY88545.1"/>
    <property type="molecule type" value="Genomic_DNA"/>
</dbReference>
<comment type="similarity">
    <text evidence="1">Belongs to the universal stress protein A family.</text>
</comment>
<dbReference type="PANTHER" id="PTHR31964">
    <property type="entry name" value="ADENINE NUCLEOTIDE ALPHA HYDROLASES-LIKE SUPERFAMILY PROTEIN"/>
    <property type="match status" value="1"/>
</dbReference>
<dbReference type="PANTHER" id="PTHR31964:SF113">
    <property type="entry name" value="USPA DOMAIN-CONTAINING PROTEIN"/>
    <property type="match status" value="1"/>
</dbReference>
<name>A0A7X6M1F6_9NOCA</name>
<organism evidence="3 4">
    <name type="scientific">Nocardia veterana</name>
    <dbReference type="NCBI Taxonomy" id="132249"/>
    <lineage>
        <taxon>Bacteria</taxon>
        <taxon>Bacillati</taxon>
        <taxon>Actinomycetota</taxon>
        <taxon>Actinomycetes</taxon>
        <taxon>Mycobacteriales</taxon>
        <taxon>Nocardiaceae</taxon>
        <taxon>Nocardia</taxon>
    </lineage>
</organism>
<dbReference type="PRINTS" id="PR01438">
    <property type="entry name" value="UNVRSLSTRESS"/>
</dbReference>
<evidence type="ECO:0000259" key="2">
    <source>
        <dbReference type="Pfam" id="PF00582"/>
    </source>
</evidence>
<dbReference type="SUPFAM" id="SSF52402">
    <property type="entry name" value="Adenine nucleotide alpha hydrolases-like"/>
    <property type="match status" value="2"/>
</dbReference>
<reference evidence="3 4" key="1">
    <citation type="submission" date="2020-04" db="EMBL/GenBank/DDBJ databases">
        <title>MicrobeNet Type strains.</title>
        <authorList>
            <person name="Nicholson A.C."/>
        </authorList>
    </citation>
    <scope>NUCLEOTIDE SEQUENCE [LARGE SCALE GENOMIC DNA]</scope>
    <source>
        <strain evidence="3 4">DSM 44445</strain>
    </source>
</reference>
<dbReference type="RefSeq" id="WP_040724387.1">
    <property type="nucleotide sequence ID" value="NZ_CAWPHS010000024.1"/>
</dbReference>
<dbReference type="Pfam" id="PF00582">
    <property type="entry name" value="Usp"/>
    <property type="match status" value="2"/>
</dbReference>
<feature type="domain" description="UspA" evidence="2">
    <location>
        <begin position="15"/>
        <end position="153"/>
    </location>
</feature>
<evidence type="ECO:0000313" key="4">
    <source>
        <dbReference type="Proteomes" id="UP000523447"/>
    </source>
</evidence>
<dbReference type="InterPro" id="IPR014729">
    <property type="entry name" value="Rossmann-like_a/b/a_fold"/>
</dbReference>
<dbReference type="Proteomes" id="UP000523447">
    <property type="component" value="Unassembled WGS sequence"/>
</dbReference>
<dbReference type="InterPro" id="IPR006015">
    <property type="entry name" value="Universal_stress_UspA"/>
</dbReference>
<sequence>MTEHSAVSQRHTDSPIIAAVDGSAVGYHAAAWAAADAALRGCRLHLITSISVAGGLGPAPILTEDDMSWLRVDAERVLVEAARIARAATPDASPVITTEVTTDAIIEHLIRRSDDARGIVVGSRGLGAIRRGLLGSVSAALIRHANCPVTVVRSISATDAVTAVRPVLVGVDGTANSVPALEFAFEEASRRNVGLVVLHAWSDRSNGLDPAIVGWDAIRASEDALLAENLAGYSERHPDVKVRRELVLDRPVRSLLDASEHVQLVVVGSHGRGGFTGMLLGSTSAALVHSVECPITVVRSADKARAR</sequence>
<accession>A0A7X6M1F6</accession>
<dbReference type="InterPro" id="IPR006016">
    <property type="entry name" value="UspA"/>
</dbReference>
<keyword evidence="4" id="KW-1185">Reference proteome</keyword>
<gene>
    <name evidence="3" type="ORF">HGA07_23345</name>
</gene>
<dbReference type="Gene3D" id="3.40.50.620">
    <property type="entry name" value="HUPs"/>
    <property type="match status" value="2"/>
</dbReference>
<evidence type="ECO:0000313" key="3">
    <source>
        <dbReference type="EMBL" id="NKY88545.1"/>
    </source>
</evidence>